<dbReference type="RefSeq" id="WP_092122101.1">
    <property type="nucleotide sequence ID" value="NZ_FNTH01000001.1"/>
</dbReference>
<organism evidence="1 2">
    <name type="scientific">Bradyrhizobium erythrophlei</name>
    <dbReference type="NCBI Taxonomy" id="1437360"/>
    <lineage>
        <taxon>Bacteria</taxon>
        <taxon>Pseudomonadati</taxon>
        <taxon>Pseudomonadota</taxon>
        <taxon>Alphaproteobacteria</taxon>
        <taxon>Hyphomicrobiales</taxon>
        <taxon>Nitrobacteraceae</taxon>
        <taxon>Bradyrhizobium</taxon>
    </lineage>
</organism>
<name>A0A1H5D470_9BRAD</name>
<dbReference type="EMBL" id="FNTH01000001">
    <property type="protein sequence ID" value="SED73685.1"/>
    <property type="molecule type" value="Genomic_DNA"/>
</dbReference>
<gene>
    <name evidence="1" type="ORF">SAMN05444164_5638</name>
</gene>
<dbReference type="Proteomes" id="UP000198992">
    <property type="component" value="Unassembled WGS sequence"/>
</dbReference>
<dbReference type="OrthoDB" id="6058598at2"/>
<accession>A0A1H5D470</accession>
<evidence type="ECO:0000313" key="1">
    <source>
        <dbReference type="EMBL" id="SED73685.1"/>
    </source>
</evidence>
<evidence type="ECO:0000313" key="2">
    <source>
        <dbReference type="Proteomes" id="UP000198992"/>
    </source>
</evidence>
<protein>
    <submittedName>
        <fullName evidence="1">Uncharacterized protein</fullName>
    </submittedName>
</protein>
<dbReference type="AlphaFoldDB" id="A0A1H5D470"/>
<sequence length="130" mass="14407">MPVVSLNQLTTDLRSYATQLVEQVGFVPQAMDRPLDAGDLLFYLSETSMPMAAFLRKHGLFSDADGLHYDLVQFGVISDLATKVINERRAGNLEGVWREFDLSTDDDMDNDGGYILTALAALELMYGPKT</sequence>
<reference evidence="1 2" key="1">
    <citation type="submission" date="2016-10" db="EMBL/GenBank/DDBJ databases">
        <authorList>
            <person name="de Groot N.N."/>
        </authorList>
    </citation>
    <scope>NUCLEOTIDE SEQUENCE [LARGE SCALE GENOMIC DNA]</scope>
    <source>
        <strain evidence="1 2">MT12</strain>
    </source>
</reference>
<proteinExistence type="predicted"/>